<protein>
    <submittedName>
        <fullName evidence="2">6-phosphogluconolactonase</fullName>
        <ecNumber evidence="2">3.1.1.31</ecNumber>
    </submittedName>
</protein>
<dbReference type="SUPFAM" id="SSF50956">
    <property type="entry name" value="Thermostable phytase (3-phytase)"/>
    <property type="match status" value="1"/>
</dbReference>
<accession>A0A1J5QJQ5</accession>
<dbReference type="GO" id="GO:0017057">
    <property type="term" value="F:6-phosphogluconolactonase activity"/>
    <property type="evidence" value="ECO:0007669"/>
    <property type="project" value="UniProtKB-EC"/>
</dbReference>
<dbReference type="PROSITE" id="PS51257">
    <property type="entry name" value="PROKAR_LIPOPROTEIN"/>
    <property type="match status" value="1"/>
</dbReference>
<dbReference type="EC" id="3.1.1.31" evidence="2"/>
<organism evidence="2">
    <name type="scientific">mine drainage metagenome</name>
    <dbReference type="NCBI Taxonomy" id="410659"/>
    <lineage>
        <taxon>unclassified sequences</taxon>
        <taxon>metagenomes</taxon>
        <taxon>ecological metagenomes</taxon>
    </lineage>
</organism>
<dbReference type="SUPFAM" id="SSF101908">
    <property type="entry name" value="Putative isomerase YbhE"/>
    <property type="match status" value="1"/>
</dbReference>
<gene>
    <name evidence="2" type="primary">pgl_18</name>
    <name evidence="2" type="ORF">GALL_344230</name>
</gene>
<dbReference type="AlphaFoldDB" id="A0A1J5QJQ5"/>
<dbReference type="PANTHER" id="PTHR30344:SF1">
    <property type="entry name" value="6-PHOSPHOGLUCONOLACTONASE"/>
    <property type="match status" value="1"/>
</dbReference>
<comment type="similarity">
    <text evidence="1">Belongs to the cycloisomerase 2 family.</text>
</comment>
<dbReference type="PANTHER" id="PTHR30344">
    <property type="entry name" value="6-PHOSPHOGLUCONOLACTONASE-RELATED"/>
    <property type="match status" value="1"/>
</dbReference>
<sequence>MKIQPMALVIAAACAALGGCGGGSSSAPSSPPSSSPTTGGTTASYTVGGSVSGLLNGETVQLLNNNGDALPVSANGSFTFPTALAAGSAYNVTVGTQPAGASCSVSSGSGTISGAVSNVAVTCSPVLMKNIALFLDATTGTLQPYSYDVASGQLSALPAAPKGPGQTANAVLIDASATHAYTLGENSAKATQIWSYTIGAGGVITANGAPLTLSVPSGVSLALDKSGQYLYALGSPSLTGTSIVTYKVNASTGQLGLSGTYAMPSGQPVQLYASPTAEVLYALDPVAATISTFSIATTGNVNPAGNPIATGNDPRAMAMTSDGNYAYVVNATGATVSIYAVAADGTLSDATTPTATVNVPGITTAPGAQPVSIAIDPSNHYLYVGDIGDQLIYQFQIDPTTGALKLLPTPTIASDAVPDRLSIVGDSTTGTVLYATDTASGAVSAWTVNSATGQLSGSKLSSVTVNAGQEIAGTAFGH</sequence>
<evidence type="ECO:0000313" key="2">
    <source>
        <dbReference type="EMBL" id="OIQ83761.1"/>
    </source>
</evidence>
<proteinExistence type="inferred from homology"/>
<dbReference type="InterPro" id="IPR050282">
    <property type="entry name" value="Cycloisomerase_2"/>
</dbReference>
<keyword evidence="2" id="KW-0378">Hydrolase</keyword>
<reference evidence="2" key="1">
    <citation type="submission" date="2016-10" db="EMBL/GenBank/DDBJ databases">
        <title>Sequence of Gallionella enrichment culture.</title>
        <authorList>
            <person name="Poehlein A."/>
            <person name="Muehling M."/>
            <person name="Daniel R."/>
        </authorList>
    </citation>
    <scope>NUCLEOTIDE SEQUENCE</scope>
</reference>
<dbReference type="InterPro" id="IPR015943">
    <property type="entry name" value="WD40/YVTN_repeat-like_dom_sf"/>
</dbReference>
<dbReference type="EMBL" id="MLJW01000674">
    <property type="protein sequence ID" value="OIQ83761.1"/>
    <property type="molecule type" value="Genomic_DNA"/>
</dbReference>
<evidence type="ECO:0000256" key="1">
    <source>
        <dbReference type="ARBA" id="ARBA00005564"/>
    </source>
</evidence>
<name>A0A1J5QJQ5_9ZZZZ</name>
<dbReference type="Pfam" id="PF10282">
    <property type="entry name" value="Lactonase"/>
    <property type="match status" value="1"/>
</dbReference>
<dbReference type="InterPro" id="IPR019405">
    <property type="entry name" value="Lactonase_7-beta_prop"/>
</dbReference>
<dbReference type="Gene3D" id="2.130.10.10">
    <property type="entry name" value="YVTN repeat-like/Quinoprotein amine dehydrogenase"/>
    <property type="match status" value="2"/>
</dbReference>
<comment type="caution">
    <text evidence="2">The sequence shown here is derived from an EMBL/GenBank/DDBJ whole genome shotgun (WGS) entry which is preliminary data.</text>
</comment>